<dbReference type="EMBL" id="CAUEEQ010024252">
    <property type="protein sequence ID" value="CAJ0945616.1"/>
    <property type="molecule type" value="Genomic_DNA"/>
</dbReference>
<feature type="compositionally biased region" description="Basic and acidic residues" evidence="1">
    <location>
        <begin position="10"/>
        <end position="32"/>
    </location>
</feature>
<feature type="region of interest" description="Disordered" evidence="1">
    <location>
        <begin position="48"/>
        <end position="79"/>
    </location>
</feature>
<proteinExistence type="predicted"/>
<reference evidence="2" key="1">
    <citation type="submission" date="2023-07" db="EMBL/GenBank/DDBJ databases">
        <authorList>
            <person name="Stuckert A."/>
        </authorList>
    </citation>
    <scope>NUCLEOTIDE SEQUENCE</scope>
</reference>
<feature type="region of interest" description="Disordered" evidence="1">
    <location>
        <begin position="118"/>
        <end position="160"/>
    </location>
</feature>
<keyword evidence="3" id="KW-1185">Reference proteome</keyword>
<organism evidence="2 3">
    <name type="scientific">Ranitomeya imitator</name>
    <name type="common">mimic poison frog</name>
    <dbReference type="NCBI Taxonomy" id="111125"/>
    <lineage>
        <taxon>Eukaryota</taxon>
        <taxon>Metazoa</taxon>
        <taxon>Chordata</taxon>
        <taxon>Craniata</taxon>
        <taxon>Vertebrata</taxon>
        <taxon>Euteleostomi</taxon>
        <taxon>Amphibia</taxon>
        <taxon>Batrachia</taxon>
        <taxon>Anura</taxon>
        <taxon>Neobatrachia</taxon>
        <taxon>Hyloidea</taxon>
        <taxon>Dendrobatidae</taxon>
        <taxon>Dendrobatinae</taxon>
        <taxon>Ranitomeya</taxon>
    </lineage>
</organism>
<evidence type="ECO:0000313" key="3">
    <source>
        <dbReference type="Proteomes" id="UP001176940"/>
    </source>
</evidence>
<evidence type="ECO:0000313" key="2">
    <source>
        <dbReference type="EMBL" id="CAJ0945616.1"/>
    </source>
</evidence>
<gene>
    <name evidence="2" type="ORF">RIMI_LOCUS10957487</name>
</gene>
<name>A0ABN9LMC4_9NEOB</name>
<feature type="compositionally biased region" description="Polar residues" evidence="1">
    <location>
        <begin position="50"/>
        <end position="66"/>
    </location>
</feature>
<accession>A0ABN9LMC4</accession>
<dbReference type="Proteomes" id="UP001176940">
    <property type="component" value="Unassembled WGS sequence"/>
</dbReference>
<feature type="region of interest" description="Disordered" evidence="1">
    <location>
        <begin position="1"/>
        <end position="32"/>
    </location>
</feature>
<comment type="caution">
    <text evidence="2">The sequence shown here is derived from an EMBL/GenBank/DDBJ whole genome shotgun (WGS) entry which is preliminary data.</text>
</comment>
<sequence>MSVAPLECQVEQRDRRMRTNAEKESTREKKEAECKGLEAAEEMTCFVGSTKGNNSENQSLNSFQSDSGDDNAYHWDTSDWMPSAHLSDIEAAPNYETADGSSAHHGSTRKLETDYYLGGYDIDSDYPPPHQEDYLSQDQLPPPLPEDFQEHYDTLPKVQPRSVISTLSPDCWRRPQFHPSQYLPPHHLSQAK</sequence>
<evidence type="ECO:0000256" key="1">
    <source>
        <dbReference type="SAM" id="MobiDB-lite"/>
    </source>
</evidence>
<protein>
    <submittedName>
        <fullName evidence="2">Uncharacterized protein</fullName>
    </submittedName>
</protein>